<gene>
    <name evidence="3" type="ORF">EVAR_74938_1</name>
</gene>
<dbReference type="EMBL" id="BGZK01000177">
    <property type="protein sequence ID" value="GBP26176.1"/>
    <property type="molecule type" value="Genomic_DNA"/>
</dbReference>
<proteinExistence type="predicted"/>
<reference evidence="3 4" key="1">
    <citation type="journal article" date="2019" name="Commun. Biol.">
        <title>The bagworm genome reveals a unique fibroin gene that provides high tensile strength.</title>
        <authorList>
            <person name="Kono N."/>
            <person name="Nakamura H."/>
            <person name="Ohtoshi R."/>
            <person name="Tomita M."/>
            <person name="Numata K."/>
            <person name="Arakawa K."/>
        </authorList>
    </citation>
    <scope>NUCLEOTIDE SEQUENCE [LARGE SCALE GENOMIC DNA]</scope>
</reference>
<accession>A0A4C1UJN7</accession>
<keyword evidence="4" id="KW-1185">Reference proteome</keyword>
<feature type="domain" description="HAT C-terminal dimerisation" evidence="2">
    <location>
        <begin position="1"/>
        <end position="36"/>
    </location>
</feature>
<feature type="compositionally biased region" description="Polar residues" evidence="1">
    <location>
        <begin position="88"/>
        <end position="100"/>
    </location>
</feature>
<comment type="caution">
    <text evidence="3">The sequence shown here is derived from an EMBL/GenBank/DDBJ whole genome shotgun (WGS) entry which is preliminary data.</text>
</comment>
<sequence>MASRYLTTPCTSAESERLFSTAGDIVTDKRRCALHHILFIRDRGAWTLSHPCRPNDEPGLATTAAANAMTTSGSPTPHRVFPRRRASSLITEQSKQSRNNGPPGPGHAPSLTCGYAKAETGTRGHPSPRQCLSSVWLEPKKLQTD</sequence>
<dbReference type="Pfam" id="PF05699">
    <property type="entry name" value="Dimer_Tnp_hAT"/>
    <property type="match status" value="1"/>
</dbReference>
<evidence type="ECO:0000313" key="4">
    <source>
        <dbReference type="Proteomes" id="UP000299102"/>
    </source>
</evidence>
<name>A0A4C1UJN7_EUMVA</name>
<dbReference type="Proteomes" id="UP000299102">
    <property type="component" value="Unassembled WGS sequence"/>
</dbReference>
<organism evidence="3 4">
    <name type="scientific">Eumeta variegata</name>
    <name type="common">Bagworm moth</name>
    <name type="synonym">Eumeta japonica</name>
    <dbReference type="NCBI Taxonomy" id="151549"/>
    <lineage>
        <taxon>Eukaryota</taxon>
        <taxon>Metazoa</taxon>
        <taxon>Ecdysozoa</taxon>
        <taxon>Arthropoda</taxon>
        <taxon>Hexapoda</taxon>
        <taxon>Insecta</taxon>
        <taxon>Pterygota</taxon>
        <taxon>Neoptera</taxon>
        <taxon>Endopterygota</taxon>
        <taxon>Lepidoptera</taxon>
        <taxon>Glossata</taxon>
        <taxon>Ditrysia</taxon>
        <taxon>Tineoidea</taxon>
        <taxon>Psychidae</taxon>
        <taxon>Oiketicinae</taxon>
        <taxon>Eumeta</taxon>
    </lineage>
</organism>
<dbReference type="InterPro" id="IPR008906">
    <property type="entry name" value="HATC_C_dom"/>
</dbReference>
<dbReference type="InterPro" id="IPR012337">
    <property type="entry name" value="RNaseH-like_sf"/>
</dbReference>
<protein>
    <recommendedName>
        <fullName evidence="2">HAT C-terminal dimerisation domain-containing protein</fullName>
    </recommendedName>
</protein>
<dbReference type="SUPFAM" id="SSF53098">
    <property type="entry name" value="Ribonuclease H-like"/>
    <property type="match status" value="1"/>
</dbReference>
<dbReference type="AlphaFoldDB" id="A0A4C1UJN7"/>
<evidence type="ECO:0000259" key="2">
    <source>
        <dbReference type="Pfam" id="PF05699"/>
    </source>
</evidence>
<feature type="region of interest" description="Disordered" evidence="1">
    <location>
        <begin position="68"/>
        <end position="132"/>
    </location>
</feature>
<evidence type="ECO:0000256" key="1">
    <source>
        <dbReference type="SAM" id="MobiDB-lite"/>
    </source>
</evidence>
<dbReference type="GO" id="GO:0046983">
    <property type="term" value="F:protein dimerization activity"/>
    <property type="evidence" value="ECO:0007669"/>
    <property type="project" value="InterPro"/>
</dbReference>
<evidence type="ECO:0000313" key="3">
    <source>
        <dbReference type="EMBL" id="GBP26176.1"/>
    </source>
</evidence>
<dbReference type="OrthoDB" id="3062869at2759"/>